<organism evidence="3 4">
    <name type="scientific">Corynebacterium mustelae</name>
    <dbReference type="NCBI Taxonomy" id="571915"/>
    <lineage>
        <taxon>Bacteria</taxon>
        <taxon>Bacillati</taxon>
        <taxon>Actinomycetota</taxon>
        <taxon>Actinomycetes</taxon>
        <taxon>Mycobacteriales</taxon>
        <taxon>Corynebacteriaceae</taxon>
        <taxon>Corynebacterium</taxon>
    </lineage>
</organism>
<evidence type="ECO:0000256" key="1">
    <source>
        <dbReference type="ARBA" id="ARBA00006611"/>
    </source>
</evidence>
<comment type="similarity">
    <text evidence="1">Belongs to the GSP E family.</text>
</comment>
<keyword evidence="4" id="KW-1185">Reference proteome</keyword>
<keyword evidence="3" id="KW-0547">Nucleotide-binding</keyword>
<dbReference type="EMBL" id="CP011542">
    <property type="protein sequence ID" value="AKK07225.1"/>
    <property type="molecule type" value="Genomic_DNA"/>
</dbReference>
<dbReference type="AlphaFoldDB" id="A0A0G3H3B0"/>
<dbReference type="RefSeq" id="WP_047263096.1">
    <property type="nucleotide sequence ID" value="NZ_CP011542.1"/>
</dbReference>
<dbReference type="Pfam" id="PF00437">
    <property type="entry name" value="T2SSE"/>
    <property type="match status" value="1"/>
</dbReference>
<name>A0A0G3H3B0_9CORY</name>
<evidence type="ECO:0000259" key="2">
    <source>
        <dbReference type="Pfam" id="PF00437"/>
    </source>
</evidence>
<dbReference type="InterPro" id="IPR027417">
    <property type="entry name" value="P-loop_NTPase"/>
</dbReference>
<dbReference type="Gene3D" id="3.40.50.300">
    <property type="entry name" value="P-loop containing nucleotide triphosphate hydrolases"/>
    <property type="match status" value="1"/>
</dbReference>
<sequence length="388" mass="41792">MPGATTFDLEAITEKVQHTLAAQTAVDPTTIPDPEAIARLVRAEAGGILSDSDVLAVLRKLRHDSVGIGQLEQIMAIPNVTDILVNGTGTVWYDRGNGLEQAAVRFSSEQQVRQLATRLITAAGSRIDEAQCFANGFLLRPDGTTIRVHAILSPPVQAGTCISLRVLRQADARLETLIEKHSINDSTAINLKELVAARRSFIVVGGTGSGKTTMLTALLGEVDPKERIICIEDTAELRPQHPHVLNLISRGANTEGHGEVTMADLLRQSLRMRPDRIVVGEIRGVEVIDLLAALNTGHDGCAGTIHANSITEVPARLEALAAQGGMQRDALMSQLAAASPVILVMKRLADGRRRLNQIGILKSFPTTVEILWNISDSSAPHIDWGRCR</sequence>
<dbReference type="Proteomes" id="UP000035199">
    <property type="component" value="Chromosome"/>
</dbReference>
<dbReference type="PANTHER" id="PTHR30486">
    <property type="entry name" value="TWITCHING MOTILITY PROTEIN PILT"/>
    <property type="match status" value="1"/>
</dbReference>
<dbReference type="PATRIC" id="fig|571915.4.peg.3151"/>
<dbReference type="GO" id="GO:0004386">
    <property type="term" value="F:helicase activity"/>
    <property type="evidence" value="ECO:0007669"/>
    <property type="project" value="UniProtKB-KW"/>
</dbReference>
<accession>A0A0G3H3B0</accession>
<dbReference type="CDD" id="cd01130">
    <property type="entry name" value="VirB11-like_ATPase"/>
    <property type="match status" value="1"/>
</dbReference>
<reference evidence="3 4" key="1">
    <citation type="journal article" date="2015" name="Genome Announc.">
        <title>Complete Genome Sequence of the Type Strain Corynebacterium mustelae DSM 45274, Isolated from Various Tissues of a Male Ferret with Lethal Sepsis.</title>
        <authorList>
            <person name="Ruckert C."/>
            <person name="Eimer J."/>
            <person name="Winkler A."/>
            <person name="Tauch A."/>
        </authorList>
    </citation>
    <scope>NUCLEOTIDE SEQUENCE [LARGE SCALE GENOMIC DNA]</scope>
    <source>
        <strain evidence="3 4">DSM 45274</strain>
    </source>
</reference>
<keyword evidence="3" id="KW-0347">Helicase</keyword>
<dbReference type="OrthoDB" id="9810761at2"/>
<proteinExistence type="inferred from homology"/>
<gene>
    <name evidence="3" type="ORF">CMUST_14660</name>
</gene>
<reference evidence="4" key="2">
    <citation type="submission" date="2015-05" db="EMBL/GenBank/DDBJ databases">
        <title>Complete genome sequence of Corynebacterium mustelae DSM 45274, isolated from various tissues of a male ferret with lethal sepsis.</title>
        <authorList>
            <person name="Ruckert C."/>
            <person name="Albersmeier A."/>
            <person name="Winkler A."/>
            <person name="Tauch A."/>
        </authorList>
    </citation>
    <scope>NUCLEOTIDE SEQUENCE [LARGE SCALE GENOMIC DNA]</scope>
    <source>
        <strain evidence="4">DSM 45274</strain>
    </source>
</reference>
<dbReference type="SUPFAM" id="SSF52540">
    <property type="entry name" value="P-loop containing nucleoside triphosphate hydrolases"/>
    <property type="match status" value="1"/>
</dbReference>
<dbReference type="GO" id="GO:0016887">
    <property type="term" value="F:ATP hydrolysis activity"/>
    <property type="evidence" value="ECO:0007669"/>
    <property type="project" value="InterPro"/>
</dbReference>
<dbReference type="InterPro" id="IPR001482">
    <property type="entry name" value="T2SS/T4SS_dom"/>
</dbReference>
<dbReference type="NCBIfam" id="TIGR03819">
    <property type="entry name" value="heli_sec_ATPase"/>
    <property type="match status" value="1"/>
</dbReference>
<dbReference type="InterPro" id="IPR022399">
    <property type="entry name" value="TadA-like_ATPase"/>
</dbReference>
<evidence type="ECO:0000313" key="4">
    <source>
        <dbReference type="Proteomes" id="UP000035199"/>
    </source>
</evidence>
<keyword evidence="3" id="KW-0378">Hydrolase</keyword>
<dbReference type="PANTHER" id="PTHR30486:SF6">
    <property type="entry name" value="TYPE IV PILUS RETRACTATION ATPASE PILT"/>
    <property type="match status" value="1"/>
</dbReference>
<dbReference type="InterPro" id="IPR050921">
    <property type="entry name" value="T4SS_GSP_E_ATPase"/>
</dbReference>
<protein>
    <submittedName>
        <fullName evidence="3">Helicase/secretion neighborhood ATPase</fullName>
    </submittedName>
</protein>
<feature type="domain" description="Bacterial type II secretion system protein E" evidence="2">
    <location>
        <begin position="73"/>
        <end position="348"/>
    </location>
</feature>
<dbReference type="KEGG" id="cmv:CMUST_14660"/>
<dbReference type="STRING" id="571915.CMUST_14660"/>
<evidence type="ECO:0000313" key="3">
    <source>
        <dbReference type="EMBL" id="AKK07225.1"/>
    </source>
</evidence>
<dbReference type="Gene3D" id="3.30.450.380">
    <property type="match status" value="1"/>
</dbReference>
<keyword evidence="3" id="KW-0067">ATP-binding</keyword>